<feature type="domain" description="Calcineurin-like phosphoesterase" evidence="1">
    <location>
        <begin position="65"/>
        <end position="252"/>
    </location>
</feature>
<evidence type="ECO:0000313" key="3">
    <source>
        <dbReference type="Proteomes" id="UP001268542"/>
    </source>
</evidence>
<dbReference type="PANTHER" id="PTHR31302:SF20">
    <property type="entry name" value="CONSERVED PROTEIN"/>
    <property type="match status" value="1"/>
</dbReference>
<dbReference type="Proteomes" id="UP001268542">
    <property type="component" value="Unassembled WGS sequence"/>
</dbReference>
<name>A0ABU3Q1K3_9ACTN</name>
<accession>A0ABU3Q1K3</accession>
<evidence type="ECO:0000259" key="1">
    <source>
        <dbReference type="Pfam" id="PF00149"/>
    </source>
</evidence>
<dbReference type="SUPFAM" id="SSF56300">
    <property type="entry name" value="Metallo-dependent phosphatases"/>
    <property type="match status" value="1"/>
</dbReference>
<dbReference type="InterPro" id="IPR029052">
    <property type="entry name" value="Metallo-depent_PP-like"/>
</dbReference>
<organism evidence="2 3">
    <name type="scientific">Nocardioides imazamoxiresistens</name>
    <dbReference type="NCBI Taxonomy" id="3231893"/>
    <lineage>
        <taxon>Bacteria</taxon>
        <taxon>Bacillati</taxon>
        <taxon>Actinomycetota</taxon>
        <taxon>Actinomycetes</taxon>
        <taxon>Propionibacteriales</taxon>
        <taxon>Nocardioidaceae</taxon>
        <taxon>Nocardioides</taxon>
    </lineage>
</organism>
<sequence length="326" mass="34585">MPPTEIRAARTPSPAGALRVAATTVGLGVACGAAATAYGLWEARQYTLRRVALPVLPAGSRPLTALHLSDIHLVPTQARKLAWLRSLAELEPDLVVDTGDNLAHPDAVPALLDALGGLLDRPGVHVRGSNDYFAPSRRNPLRYLLPDDGRRHTHTPQLPWRDMTAAFDDAGWVDLTNRRASLRVGDLDVAFTGVDDPHLGYDDLDAVAGPARSGAGDGADLALAVAHAPYLRVLDQFASDGYDAVIAGHTHGGQVCLPFLGAITTNCDLEPARAKGLHRHPADSRPGDEGSSWLHVSAGLGTAPSVRLRTFCRPEATLLTLVPRAD</sequence>
<dbReference type="Pfam" id="PF00149">
    <property type="entry name" value="Metallophos"/>
    <property type="match status" value="1"/>
</dbReference>
<keyword evidence="3" id="KW-1185">Reference proteome</keyword>
<dbReference type="PANTHER" id="PTHR31302">
    <property type="entry name" value="TRANSMEMBRANE PROTEIN WITH METALLOPHOSPHOESTERASE DOMAIN-RELATED"/>
    <property type="match status" value="1"/>
</dbReference>
<reference evidence="2 3" key="1">
    <citation type="submission" date="2023-08" db="EMBL/GenBank/DDBJ databases">
        <title>Nocardioides seae sp. nov., a bacterium isolated from a soil.</title>
        <authorList>
            <person name="Wang X."/>
        </authorList>
    </citation>
    <scope>NUCLEOTIDE SEQUENCE [LARGE SCALE GENOMIC DNA]</scope>
    <source>
        <strain evidence="2 3">YZH12</strain>
    </source>
</reference>
<dbReference type="PROSITE" id="PS51257">
    <property type="entry name" value="PROKAR_LIPOPROTEIN"/>
    <property type="match status" value="1"/>
</dbReference>
<evidence type="ECO:0000313" key="2">
    <source>
        <dbReference type="EMBL" id="MDT9595360.1"/>
    </source>
</evidence>
<dbReference type="InterPro" id="IPR004843">
    <property type="entry name" value="Calcineurin-like_PHP"/>
</dbReference>
<dbReference type="RefSeq" id="WP_315736011.1">
    <property type="nucleotide sequence ID" value="NZ_JAVYII010000011.1"/>
</dbReference>
<protein>
    <submittedName>
        <fullName evidence="2">Metallophosphoesterase</fullName>
    </submittedName>
</protein>
<dbReference type="EMBL" id="JAVYII010000011">
    <property type="protein sequence ID" value="MDT9595360.1"/>
    <property type="molecule type" value="Genomic_DNA"/>
</dbReference>
<proteinExistence type="predicted"/>
<dbReference type="Gene3D" id="3.60.21.10">
    <property type="match status" value="1"/>
</dbReference>
<comment type="caution">
    <text evidence="2">The sequence shown here is derived from an EMBL/GenBank/DDBJ whole genome shotgun (WGS) entry which is preliminary data.</text>
</comment>
<dbReference type="InterPro" id="IPR051158">
    <property type="entry name" value="Metallophosphoesterase_sf"/>
</dbReference>
<gene>
    <name evidence="2" type="ORF">RDV89_19895</name>
</gene>